<organism evidence="2 3">
    <name type="scientific">Pseudoglutamicibacter albus DNF00011</name>
    <dbReference type="NCBI Taxonomy" id="1401063"/>
    <lineage>
        <taxon>Bacteria</taxon>
        <taxon>Bacillati</taxon>
        <taxon>Actinomycetota</taxon>
        <taxon>Actinomycetes</taxon>
        <taxon>Micrococcales</taxon>
        <taxon>Micrococcaceae</taxon>
        <taxon>Pseudoglutamicibacter</taxon>
    </lineage>
</organism>
<name>A0A095YFD5_9MICC</name>
<dbReference type="Gene3D" id="1.10.287.1060">
    <property type="entry name" value="ESAT-6-like"/>
    <property type="match status" value="1"/>
</dbReference>
<dbReference type="Pfam" id="PF06013">
    <property type="entry name" value="WXG100"/>
    <property type="match status" value="1"/>
</dbReference>
<accession>A0A095YFD5</accession>
<sequence length="96" mass="10475">MAMFATDTGLMRQKSAAVLATAERVRAEVDSMRASLTELQGTWSGSASANFQNIVAQWRATQARVEESLSQISAALTRASEQYDQVEQANMSLFAQ</sequence>
<comment type="caution">
    <text evidence="2">The sequence shown here is derived from an EMBL/GenBank/DDBJ whole genome shotgun (WGS) entry which is preliminary data.</text>
</comment>
<dbReference type="InterPro" id="IPR010310">
    <property type="entry name" value="T7SS_ESAT-6-like"/>
</dbReference>
<dbReference type="InterPro" id="IPR036689">
    <property type="entry name" value="ESAT-6-like_sf"/>
</dbReference>
<dbReference type="Proteomes" id="UP000053528">
    <property type="component" value="Unassembled WGS sequence"/>
</dbReference>
<proteinExistence type="inferred from homology"/>
<gene>
    <name evidence="2" type="ORF">HMPREF2128_02840</name>
</gene>
<dbReference type="AlphaFoldDB" id="A0A095YFD5"/>
<evidence type="ECO:0000313" key="2">
    <source>
        <dbReference type="EMBL" id="KGF20973.1"/>
    </source>
</evidence>
<evidence type="ECO:0000313" key="3">
    <source>
        <dbReference type="Proteomes" id="UP000053528"/>
    </source>
</evidence>
<dbReference type="RefSeq" id="WP_035754858.1">
    <property type="nucleotide sequence ID" value="NZ_JRNH01000009.1"/>
</dbReference>
<dbReference type="EMBL" id="JRNH01000009">
    <property type="protein sequence ID" value="KGF20973.1"/>
    <property type="molecule type" value="Genomic_DNA"/>
</dbReference>
<reference evidence="2 3" key="1">
    <citation type="submission" date="2014-07" db="EMBL/GenBank/DDBJ databases">
        <authorList>
            <person name="McCorrison J."/>
            <person name="Sanka R."/>
            <person name="Torralba M."/>
            <person name="Gillis M."/>
            <person name="Haft D.H."/>
            <person name="Methe B."/>
            <person name="Sutton G."/>
            <person name="Nelson K.E."/>
        </authorList>
    </citation>
    <scope>NUCLEOTIDE SEQUENCE [LARGE SCALE GENOMIC DNA]</scope>
    <source>
        <strain evidence="2 3">DNF00011</strain>
    </source>
</reference>
<dbReference type="NCBIfam" id="TIGR03930">
    <property type="entry name" value="WXG100_ESAT6"/>
    <property type="match status" value="1"/>
</dbReference>
<dbReference type="SUPFAM" id="SSF140453">
    <property type="entry name" value="EsxAB dimer-like"/>
    <property type="match status" value="1"/>
</dbReference>
<evidence type="ECO:0000256" key="1">
    <source>
        <dbReference type="RuleBase" id="RU362001"/>
    </source>
</evidence>
<comment type="similarity">
    <text evidence="1">Belongs to the WXG100 family.</text>
</comment>
<protein>
    <recommendedName>
        <fullName evidence="1">ESAT-6-like protein</fullName>
    </recommendedName>
</protein>